<keyword evidence="2" id="KW-1185">Reference proteome</keyword>
<sequence length="582" mass="64594">MGVEIARCLLLRPLVSGLTRPWALQLPKEVAASRGNADLKGGLSGSESILRKNALHLSWNRGGTRDSSFFRRRLVHMDCRTEASDGYWKDGLGTSDNISRFSSESCGDRTKDASQNSVISKGFSLHEKEGSTKVPALAEGVSIPSSLRKLKKQQGQKRLQEAEDSAENLTCSISNAFSSMVFIIRSLQNYTLQMRQVIYVQNDVQGISAMMQREMQCSFVWLFQQVFASTPKLMVSVMIFLTNFTVFSVGNSIIPENTSSTELPHAIQYLLHKDSQKKSENNLEAVFGKVSARSKFETLSSGSTKHLDSCEQIDISLSGVGSGRNIVKSFLVAGGSDEGGKFWLHPHRRAMSSEEESNPPELHSSRHGAAQEDALLTADKAMMKSKPFQEHDPTLESTTGKNAATVGALKSSTPEVQRGSQENLIQPHLNNAAKDLRLSSEDAFEDMSLKGIFVAPVTANLESDRYECYDRTDLTYQHALSLDCENPLLLANYAQFLYVVRHDHDRAEKYFQRAMIADPLDGAAMSRFATFLWLGRSNRSAADTVFRAAISADPVNSFYKCDYAHFLWHLEEETSQSVKPVN</sequence>
<evidence type="ECO:0000313" key="1">
    <source>
        <dbReference type="EMBL" id="KAJ7534805.1"/>
    </source>
</evidence>
<comment type="caution">
    <text evidence="1">The sequence shown here is derived from an EMBL/GenBank/DDBJ whole genome shotgun (WGS) entry which is preliminary data.</text>
</comment>
<organism evidence="1 2">
    <name type="scientific">Diphasiastrum complanatum</name>
    <name type="common">Issler's clubmoss</name>
    <name type="synonym">Lycopodium complanatum</name>
    <dbReference type="NCBI Taxonomy" id="34168"/>
    <lineage>
        <taxon>Eukaryota</taxon>
        <taxon>Viridiplantae</taxon>
        <taxon>Streptophyta</taxon>
        <taxon>Embryophyta</taxon>
        <taxon>Tracheophyta</taxon>
        <taxon>Lycopodiopsida</taxon>
        <taxon>Lycopodiales</taxon>
        <taxon>Lycopodiaceae</taxon>
        <taxon>Lycopodioideae</taxon>
        <taxon>Diphasiastrum</taxon>
    </lineage>
</organism>
<dbReference type="EMBL" id="CM055103">
    <property type="protein sequence ID" value="KAJ7534805.1"/>
    <property type="molecule type" value="Genomic_DNA"/>
</dbReference>
<accession>A0ACC2BYG1</accession>
<dbReference type="Proteomes" id="UP001162992">
    <property type="component" value="Chromosome 12"/>
</dbReference>
<name>A0ACC2BYG1_DIPCM</name>
<proteinExistence type="predicted"/>
<gene>
    <name evidence="1" type="ORF">O6H91_12G004100</name>
</gene>
<evidence type="ECO:0000313" key="2">
    <source>
        <dbReference type="Proteomes" id="UP001162992"/>
    </source>
</evidence>
<reference evidence="2" key="1">
    <citation type="journal article" date="2024" name="Proc. Natl. Acad. Sci. U.S.A.">
        <title>Extraordinary preservation of gene collinearity over three hundred million years revealed in homosporous lycophytes.</title>
        <authorList>
            <person name="Li C."/>
            <person name="Wickell D."/>
            <person name="Kuo L.Y."/>
            <person name="Chen X."/>
            <person name="Nie B."/>
            <person name="Liao X."/>
            <person name="Peng D."/>
            <person name="Ji J."/>
            <person name="Jenkins J."/>
            <person name="Williams M."/>
            <person name="Shu S."/>
            <person name="Plott C."/>
            <person name="Barry K."/>
            <person name="Rajasekar S."/>
            <person name="Grimwood J."/>
            <person name="Han X."/>
            <person name="Sun S."/>
            <person name="Hou Z."/>
            <person name="He W."/>
            <person name="Dai G."/>
            <person name="Sun C."/>
            <person name="Schmutz J."/>
            <person name="Leebens-Mack J.H."/>
            <person name="Li F.W."/>
            <person name="Wang L."/>
        </authorList>
    </citation>
    <scope>NUCLEOTIDE SEQUENCE [LARGE SCALE GENOMIC DNA]</scope>
    <source>
        <strain evidence="2">cv. PW_Plant_1</strain>
    </source>
</reference>
<protein>
    <submittedName>
        <fullName evidence="1">Uncharacterized protein</fullName>
    </submittedName>
</protein>